<evidence type="ECO:0000313" key="3">
    <source>
        <dbReference type="RefSeq" id="XP_052129132.1"/>
    </source>
</evidence>
<dbReference type="SUPFAM" id="SSF81383">
    <property type="entry name" value="F-box domain"/>
    <property type="match status" value="1"/>
</dbReference>
<keyword evidence="2" id="KW-1185">Reference proteome</keyword>
<dbReference type="RefSeq" id="XP_052129132.1">
    <property type="nucleotide sequence ID" value="XM_052273172.1"/>
</dbReference>
<gene>
    <name evidence="3" type="primary">LOC113209663</name>
</gene>
<sequence>MQNIGDNNVEIPSTFEGLKLEHLMDDLLVMVMQYLDVEDVFTCRLVSKRLESLALLPGVWRHRRLEAKDPWACPVLRLAPCLAKLVVHFPSTKRCHWLSASARCSVSELELTVDGDPADVALTIRSQAALGRLRRLCVYVKDGVQEKEAAALLVAVASTHSLERLRVQFLPKCGIPMSCFLRHALPSPSLKFFQCSLGANTDAFYNFILSRHAATLEEVLLEPCVYEAALTTASWSERRWTLLASITHLRYLRCPLFPGLEALAKCDSLSKVYLHLSPGSDARLESAVKFLRCTEKLRDLTLDYRTKDDSTLIAATSAATLVLVLSSSARSRATIESLTILGLKSMWSKPPLPSVLLEALITALPMLPALRHLEVDRKAADLLRSITPATAPALRSLRVFIQEPSCRHSWVHRDPLLALLTTNPLLQLCVPLRDGGKLYCRGDSPCAVCALGCHRRLREERANLVKGKRKYFSWVLLPRDAHD</sequence>
<proteinExistence type="predicted"/>
<dbReference type="Gene3D" id="1.20.1280.50">
    <property type="match status" value="1"/>
</dbReference>
<dbReference type="OrthoDB" id="2095648at2759"/>
<reference evidence="3" key="1">
    <citation type="submission" date="2025-08" db="UniProtKB">
        <authorList>
            <consortium name="RefSeq"/>
        </authorList>
    </citation>
    <scope>IDENTIFICATION</scope>
    <source>
        <tissue evidence="3">Whole organism</tissue>
    </source>
</reference>
<dbReference type="PROSITE" id="PS50181">
    <property type="entry name" value="FBOX"/>
    <property type="match status" value="1"/>
</dbReference>
<name>A0A9C6XS98_FRAOC</name>
<dbReference type="Proteomes" id="UP000504606">
    <property type="component" value="Unplaced"/>
</dbReference>
<dbReference type="SMART" id="SM00256">
    <property type="entry name" value="FBOX"/>
    <property type="match status" value="1"/>
</dbReference>
<accession>A0A9C6XS98</accession>
<evidence type="ECO:0000259" key="1">
    <source>
        <dbReference type="PROSITE" id="PS50181"/>
    </source>
</evidence>
<evidence type="ECO:0000313" key="2">
    <source>
        <dbReference type="Proteomes" id="UP000504606"/>
    </source>
</evidence>
<dbReference type="InterPro" id="IPR001810">
    <property type="entry name" value="F-box_dom"/>
</dbReference>
<organism evidence="2 3">
    <name type="scientific">Frankliniella occidentalis</name>
    <name type="common">Western flower thrips</name>
    <name type="synonym">Euthrips occidentalis</name>
    <dbReference type="NCBI Taxonomy" id="133901"/>
    <lineage>
        <taxon>Eukaryota</taxon>
        <taxon>Metazoa</taxon>
        <taxon>Ecdysozoa</taxon>
        <taxon>Arthropoda</taxon>
        <taxon>Hexapoda</taxon>
        <taxon>Insecta</taxon>
        <taxon>Pterygota</taxon>
        <taxon>Neoptera</taxon>
        <taxon>Paraneoptera</taxon>
        <taxon>Thysanoptera</taxon>
        <taxon>Terebrantia</taxon>
        <taxon>Thripoidea</taxon>
        <taxon>Thripidae</taxon>
        <taxon>Frankliniella</taxon>
    </lineage>
</organism>
<feature type="domain" description="F-box" evidence="1">
    <location>
        <begin position="17"/>
        <end position="63"/>
    </location>
</feature>
<dbReference type="GeneID" id="113209663"/>
<protein>
    <submittedName>
        <fullName evidence="3">Uncharacterized protein LOC113209663 isoform X1</fullName>
    </submittedName>
</protein>
<dbReference type="AlphaFoldDB" id="A0A9C6XS98"/>
<dbReference type="InterPro" id="IPR036047">
    <property type="entry name" value="F-box-like_dom_sf"/>
</dbReference>
<dbReference type="Pfam" id="PF00646">
    <property type="entry name" value="F-box"/>
    <property type="match status" value="1"/>
</dbReference>